<comment type="similarity">
    <text evidence="1">Belongs to the UPF0355 family.</text>
</comment>
<organism evidence="4 5">
    <name type="scientific">Staphylococcus pettenkoferi</name>
    <dbReference type="NCBI Taxonomy" id="170573"/>
    <lineage>
        <taxon>Bacteria</taxon>
        <taxon>Bacillati</taxon>
        <taxon>Bacillota</taxon>
        <taxon>Bacilli</taxon>
        <taxon>Bacillales</taxon>
        <taxon>Staphylococcaceae</taxon>
        <taxon>Staphylococcus</taxon>
    </lineage>
</organism>
<feature type="compositionally biased region" description="Basic and acidic residues" evidence="2">
    <location>
        <begin position="125"/>
        <end position="141"/>
    </location>
</feature>
<evidence type="ECO:0000256" key="1">
    <source>
        <dbReference type="ARBA" id="ARBA00008128"/>
    </source>
</evidence>
<comment type="caution">
    <text evidence="4">The sequence shown here is derived from an EMBL/GenBank/DDBJ whole genome shotgun (WGS) entry which is preliminary data.</text>
</comment>
<keyword evidence="4" id="KW-0689">Ribosomal protein</keyword>
<keyword evidence="4" id="KW-0687">Ribonucleoprotein</keyword>
<feature type="region of interest" description="Disordered" evidence="2">
    <location>
        <begin position="103"/>
        <end position="141"/>
    </location>
</feature>
<dbReference type="EMBL" id="PNGG01000007">
    <property type="protein sequence ID" value="PMC17441.1"/>
    <property type="molecule type" value="Genomic_DNA"/>
</dbReference>
<feature type="compositionally biased region" description="Basic and acidic residues" evidence="2">
    <location>
        <begin position="103"/>
        <end position="112"/>
    </location>
</feature>
<dbReference type="Proteomes" id="UP000235748">
    <property type="component" value="Unassembled WGS sequence"/>
</dbReference>
<gene>
    <name evidence="4" type="ORF">CJ235_10535</name>
</gene>
<proteinExistence type="inferred from homology"/>
<name>A0A1Z3U2B7_9STAP</name>
<reference evidence="4 5" key="1">
    <citation type="submission" date="2017-09" db="EMBL/GenBank/DDBJ databases">
        <title>Bacterial strain isolated from the female urinary microbiota.</title>
        <authorList>
            <person name="Thomas-White K."/>
            <person name="Kumar N."/>
            <person name="Forster S."/>
            <person name="Putonti C."/>
            <person name="Lawley T."/>
            <person name="Wolfe A.J."/>
        </authorList>
    </citation>
    <scope>NUCLEOTIDE SEQUENCE [LARGE SCALE GENOMIC DNA]</scope>
    <source>
        <strain evidence="4 5">UMB0834</strain>
    </source>
</reference>
<feature type="domain" description="General stress protein 17M-like" evidence="3">
    <location>
        <begin position="6"/>
        <end position="94"/>
    </location>
</feature>
<dbReference type="GeneID" id="42043947"/>
<dbReference type="RefSeq" id="WP_049410202.1">
    <property type="nucleotide sequence ID" value="NZ_CP022096.2"/>
</dbReference>
<protein>
    <submittedName>
        <fullName evidence="4">30S ribosomal protein S6</fullName>
    </submittedName>
</protein>
<dbReference type="GO" id="GO:0005840">
    <property type="term" value="C:ribosome"/>
    <property type="evidence" value="ECO:0007669"/>
    <property type="project" value="UniProtKB-KW"/>
</dbReference>
<dbReference type="InterPro" id="IPR025889">
    <property type="entry name" value="GSP17M-like_dom"/>
</dbReference>
<dbReference type="AlphaFoldDB" id="A0A1Z3U2B7"/>
<dbReference type="STRING" id="170573.GCA_001076995_00838"/>
<dbReference type="KEGG" id="spet:CEP67_08900"/>
<evidence type="ECO:0000313" key="5">
    <source>
        <dbReference type="Proteomes" id="UP000235748"/>
    </source>
</evidence>
<sequence length="141" mass="16162">MTQFTIVNNTDELFNEIDKKRSEGYENYELTVLSRTKLKDERIHDSEISLIVTSGTFSDAMAKMLTGEDSEGAVLANYDLSEEEQERYKKEILNDKLILVASKDESNHKEVEDNNAAYTDEEVNDQNRDEHYAEESDGPKS</sequence>
<evidence type="ECO:0000259" key="3">
    <source>
        <dbReference type="Pfam" id="PF11181"/>
    </source>
</evidence>
<evidence type="ECO:0000313" key="4">
    <source>
        <dbReference type="EMBL" id="PMC17441.1"/>
    </source>
</evidence>
<dbReference type="Pfam" id="PF11181">
    <property type="entry name" value="YflT"/>
    <property type="match status" value="1"/>
</dbReference>
<evidence type="ECO:0000256" key="2">
    <source>
        <dbReference type="SAM" id="MobiDB-lite"/>
    </source>
</evidence>
<accession>A0A1Z3U2B7</accession>